<reference evidence="1 2" key="1">
    <citation type="journal article" date="2015" name="Genome Announc.">
        <title>Expanding the biotechnology potential of lactobacilli through comparative genomics of 213 strains and associated genera.</title>
        <authorList>
            <person name="Sun Z."/>
            <person name="Harris H.M."/>
            <person name="McCann A."/>
            <person name="Guo C."/>
            <person name="Argimon S."/>
            <person name="Zhang W."/>
            <person name="Yang X."/>
            <person name="Jeffery I.B."/>
            <person name="Cooney J.C."/>
            <person name="Kagawa T.F."/>
            <person name="Liu W."/>
            <person name="Song Y."/>
            <person name="Salvetti E."/>
            <person name="Wrobel A."/>
            <person name="Rasinkangas P."/>
            <person name="Parkhill J."/>
            <person name="Rea M.C."/>
            <person name="O'Sullivan O."/>
            <person name="Ritari J."/>
            <person name="Douillard F.P."/>
            <person name="Paul Ross R."/>
            <person name="Yang R."/>
            <person name="Briner A.E."/>
            <person name="Felis G.E."/>
            <person name="de Vos W.M."/>
            <person name="Barrangou R."/>
            <person name="Klaenhammer T.R."/>
            <person name="Caufield P.W."/>
            <person name="Cui Y."/>
            <person name="Zhang H."/>
            <person name="O'Toole P.W."/>
        </authorList>
    </citation>
    <scope>NUCLEOTIDE SEQUENCE [LARGE SCALE GENOMIC DNA]</scope>
    <source>
        <strain evidence="1 2">DSM 19971</strain>
    </source>
</reference>
<dbReference type="Pfam" id="PF05119">
    <property type="entry name" value="Terminase_4"/>
    <property type="match status" value="1"/>
</dbReference>
<dbReference type="NCBIfam" id="TIGR01558">
    <property type="entry name" value="sm_term_P27"/>
    <property type="match status" value="1"/>
</dbReference>
<dbReference type="STRING" id="1423812.FD20_GL001155"/>
<comment type="caution">
    <text evidence="1">The sequence shown here is derived from an EMBL/GenBank/DDBJ whole genome shotgun (WGS) entry which is preliminary data.</text>
</comment>
<name>A0A0R1Q1G1_9LACO</name>
<dbReference type="AlphaFoldDB" id="A0A0R1Q1G1"/>
<dbReference type="OrthoDB" id="2146193at2"/>
<evidence type="ECO:0000313" key="1">
    <source>
        <dbReference type="EMBL" id="KRL36612.1"/>
    </source>
</evidence>
<evidence type="ECO:0000313" key="2">
    <source>
        <dbReference type="Proteomes" id="UP000051155"/>
    </source>
</evidence>
<dbReference type="Proteomes" id="UP000051155">
    <property type="component" value="Unassembled WGS sequence"/>
</dbReference>
<accession>A0A0R1Q1G1</accession>
<dbReference type="PATRIC" id="fig|1423812.3.peg.1235"/>
<protein>
    <submittedName>
        <fullName evidence="1">Uncharacterized protein</fullName>
    </submittedName>
</protein>
<keyword evidence="2" id="KW-1185">Reference proteome</keyword>
<gene>
    <name evidence="1" type="ORF">FD20_GL001155</name>
</gene>
<proteinExistence type="predicted"/>
<dbReference type="RefSeq" id="WP_057738139.1">
    <property type="nucleotide sequence ID" value="NZ_AZEG01000024.1"/>
</dbReference>
<organism evidence="1 2">
    <name type="scientific">Liquorilactobacillus uvarum DSM 19971</name>
    <dbReference type="NCBI Taxonomy" id="1423812"/>
    <lineage>
        <taxon>Bacteria</taxon>
        <taxon>Bacillati</taxon>
        <taxon>Bacillota</taxon>
        <taxon>Bacilli</taxon>
        <taxon>Lactobacillales</taxon>
        <taxon>Lactobacillaceae</taxon>
        <taxon>Liquorilactobacillus</taxon>
    </lineage>
</organism>
<sequence length="184" mass="20692">MLAKRPKLSLAKDDRKYVRERTEKLVKGTKDMQPMQVTPPKHLNGVARYAWTQIVDQLNSKGWLKETDKSVLELLCVQLQVYRDAYEHIFVGKPNKDGERKPEGTQTAIYGVVQDSSGKIIARPFIGYKANPAVSNLDKASKMIKSLSETLGLTPQARATLLSLAKPDKQHESLGDLLNRKSEF</sequence>
<dbReference type="EMBL" id="AZEG01000024">
    <property type="protein sequence ID" value="KRL36612.1"/>
    <property type="molecule type" value="Genomic_DNA"/>
</dbReference>
<dbReference type="InterPro" id="IPR006448">
    <property type="entry name" value="Phage_term_ssu_P27"/>
</dbReference>